<keyword evidence="3" id="KW-1185">Reference proteome</keyword>
<sequence>MDTSDSSMDTTNGGSSTGAASVGTIASVVAGAASLTLVKAETPEHLAGTSSTPSSVTGPITAATSLFAGIASANKTARPDDWLSTNSPGSPSAALQNQHVVYTTPQQQLTDTQQQQPPLAHSSPLAHQQQPGSNNGYASPMSTSSYDPYSPNSKIGEYPFGMFKPSIDGLTSQTGSCEASLGSIYTENPRYLQETRPELYATELVLPLWALP</sequence>
<organism evidence="2 3">
    <name type="scientific">Xylocopa violacea</name>
    <name type="common">Violet carpenter bee</name>
    <name type="synonym">Apis violacea</name>
    <dbReference type="NCBI Taxonomy" id="135666"/>
    <lineage>
        <taxon>Eukaryota</taxon>
        <taxon>Metazoa</taxon>
        <taxon>Ecdysozoa</taxon>
        <taxon>Arthropoda</taxon>
        <taxon>Hexapoda</taxon>
        <taxon>Insecta</taxon>
        <taxon>Pterygota</taxon>
        <taxon>Neoptera</taxon>
        <taxon>Endopterygota</taxon>
        <taxon>Hymenoptera</taxon>
        <taxon>Apocrita</taxon>
        <taxon>Aculeata</taxon>
        <taxon>Apoidea</taxon>
        <taxon>Anthophila</taxon>
        <taxon>Apidae</taxon>
        <taxon>Xylocopa</taxon>
        <taxon>Xylocopa</taxon>
    </lineage>
</organism>
<evidence type="ECO:0000313" key="3">
    <source>
        <dbReference type="Proteomes" id="UP001642520"/>
    </source>
</evidence>
<dbReference type="EMBL" id="CAXAJV020001292">
    <property type="protein sequence ID" value="CAL7942065.1"/>
    <property type="molecule type" value="Genomic_DNA"/>
</dbReference>
<feature type="compositionally biased region" description="Low complexity" evidence="1">
    <location>
        <begin position="10"/>
        <end position="21"/>
    </location>
</feature>
<evidence type="ECO:0000256" key="1">
    <source>
        <dbReference type="SAM" id="MobiDB-lite"/>
    </source>
</evidence>
<evidence type="ECO:0000313" key="2">
    <source>
        <dbReference type="EMBL" id="CAL7942065.1"/>
    </source>
</evidence>
<comment type="caution">
    <text evidence="2">The sequence shown here is derived from an EMBL/GenBank/DDBJ whole genome shotgun (WGS) entry which is preliminary data.</text>
</comment>
<reference evidence="2 3" key="1">
    <citation type="submission" date="2024-08" db="EMBL/GenBank/DDBJ databases">
        <authorList>
            <person name="Will J Nash"/>
            <person name="Angela Man"/>
            <person name="Seanna McTaggart"/>
            <person name="Kendall Baker"/>
            <person name="Tom Barker"/>
            <person name="Leah Catchpole"/>
            <person name="Alex Durrant"/>
            <person name="Karim Gharbi"/>
            <person name="Naomi Irish"/>
            <person name="Gemy Kaithakottil"/>
            <person name="Debby Ku"/>
            <person name="Aaliyah Providence"/>
            <person name="Felix Shaw"/>
            <person name="David Swarbreck"/>
            <person name="Chris Watkins"/>
            <person name="Ann M. McCartney"/>
            <person name="Giulio Formenti"/>
            <person name="Alice Mouton"/>
            <person name="Noel Vella"/>
            <person name="Bjorn M von Reumont"/>
            <person name="Adriana Vella"/>
            <person name="Wilfried Haerty"/>
        </authorList>
    </citation>
    <scope>NUCLEOTIDE SEQUENCE [LARGE SCALE GENOMIC DNA]</scope>
</reference>
<feature type="region of interest" description="Disordered" evidence="1">
    <location>
        <begin position="1"/>
        <end position="21"/>
    </location>
</feature>
<feature type="region of interest" description="Disordered" evidence="1">
    <location>
        <begin position="105"/>
        <end position="150"/>
    </location>
</feature>
<proteinExistence type="predicted"/>
<accession>A0ABP1NM20</accession>
<dbReference type="Proteomes" id="UP001642520">
    <property type="component" value="Unassembled WGS sequence"/>
</dbReference>
<feature type="compositionally biased region" description="Polar residues" evidence="1">
    <location>
        <begin position="125"/>
        <end position="150"/>
    </location>
</feature>
<feature type="compositionally biased region" description="Low complexity" evidence="1">
    <location>
        <begin position="105"/>
        <end position="119"/>
    </location>
</feature>
<name>A0ABP1NM20_XYLVO</name>
<protein>
    <submittedName>
        <fullName evidence="2">Uncharacterized protein</fullName>
    </submittedName>
</protein>
<gene>
    <name evidence="2" type="ORF">XYLVIOL_LOCUS5350</name>
</gene>